<reference evidence="3" key="1">
    <citation type="journal article" date="2007" name="Science">
        <title>Evolutionary and biomedical insights from the rhesus macaque genome.</title>
        <authorList>
            <person name="Gibbs R.A."/>
            <person name="Rogers J."/>
            <person name="Katze M.G."/>
            <person name="Bumgarner R."/>
            <person name="Weinstock G.M."/>
            <person name="Mardis E.R."/>
            <person name="Remington K.A."/>
            <person name="Strausberg R.L."/>
            <person name="Venter J.C."/>
            <person name="Wilson R.K."/>
            <person name="Batzer M.A."/>
            <person name="Bustamante C.D."/>
            <person name="Eichler E.E."/>
            <person name="Hahn M.W."/>
            <person name="Hardison R.C."/>
            <person name="Makova K.D."/>
            <person name="Miller W."/>
            <person name="Milosavljevic A."/>
            <person name="Palermo R.E."/>
            <person name="Siepel A."/>
            <person name="Sikela J.M."/>
            <person name="Attaway T."/>
            <person name="Bell S."/>
            <person name="Bernard K.E."/>
            <person name="Buhay C.J."/>
            <person name="Chandrabose M.N."/>
            <person name="Dao M."/>
            <person name="Davis C."/>
            <person name="Delehaunty K.D."/>
            <person name="Ding Y."/>
            <person name="Dinh H.H."/>
            <person name="Dugan-Rocha S."/>
            <person name="Fulton L.A."/>
            <person name="Gabisi R.A."/>
            <person name="Garner T.T."/>
            <person name="Godfrey J."/>
            <person name="Hawes A.C."/>
            <person name="Hernandez J."/>
            <person name="Hines S."/>
            <person name="Holder M."/>
            <person name="Hume J."/>
            <person name="Jhangiani S.N."/>
            <person name="Joshi V."/>
            <person name="Khan Z.M."/>
            <person name="Kirkness E.F."/>
            <person name="Cree A."/>
            <person name="Fowler R.G."/>
            <person name="Lee S."/>
            <person name="Lewis L.R."/>
            <person name="Li Z."/>
            <person name="Liu Y.-S."/>
            <person name="Moore S.M."/>
            <person name="Muzny D."/>
            <person name="Nazareth L.V."/>
            <person name="Ngo D.N."/>
            <person name="Okwuonu G.O."/>
            <person name="Pai G."/>
            <person name="Parker D."/>
            <person name="Paul H.A."/>
            <person name="Pfannkoch C."/>
            <person name="Pohl C.S."/>
            <person name="Rogers Y.-H.C."/>
            <person name="Ruiz S.J."/>
            <person name="Sabo A."/>
            <person name="Santibanez J."/>
            <person name="Schneider B.W."/>
            <person name="Smith S.M."/>
            <person name="Sodergren E."/>
            <person name="Svatek A.F."/>
            <person name="Utterback T.R."/>
            <person name="Vattathil S."/>
            <person name="Warren W."/>
            <person name="White C.S."/>
            <person name="Chinwalla A.T."/>
            <person name="Feng Y."/>
            <person name="Halpern A.L."/>
            <person name="Hillier L.W."/>
            <person name="Huang X."/>
            <person name="Minx P."/>
            <person name="Nelson J.O."/>
            <person name="Pepin K.H."/>
            <person name="Qin X."/>
            <person name="Sutton G.G."/>
            <person name="Venter E."/>
            <person name="Walenz B.P."/>
            <person name="Wallis J.W."/>
            <person name="Worley K.C."/>
            <person name="Yang S.-P."/>
            <person name="Jones S.M."/>
            <person name="Marra M.A."/>
            <person name="Rocchi M."/>
            <person name="Schein J.E."/>
            <person name="Baertsch R."/>
            <person name="Clarke L."/>
            <person name="Csuros M."/>
            <person name="Glasscock J."/>
            <person name="Harris R.A."/>
            <person name="Havlak P."/>
            <person name="Jackson A.R."/>
            <person name="Jiang H."/>
            <person name="Liu Y."/>
            <person name="Messina D.N."/>
            <person name="Shen Y."/>
            <person name="Song H.X.-Z."/>
            <person name="Wylie T."/>
            <person name="Zhang L."/>
            <person name="Birney E."/>
            <person name="Han K."/>
            <person name="Konkel M.K."/>
            <person name="Lee J."/>
            <person name="Smit A.F.A."/>
            <person name="Ullmer B."/>
            <person name="Wang H."/>
            <person name="Xing J."/>
            <person name="Burhans R."/>
            <person name="Cheng Z."/>
            <person name="Karro J.E."/>
            <person name="Ma J."/>
            <person name="Raney B."/>
            <person name="She X."/>
            <person name="Cox M.J."/>
            <person name="Demuth J.P."/>
            <person name="Dumas L.J."/>
            <person name="Han S.-G."/>
            <person name="Hopkins J."/>
            <person name="Karimpour-Fard A."/>
            <person name="Kim Y.H."/>
            <person name="Pollack J.R."/>
            <person name="Vinar T."/>
            <person name="Addo-Quaye C."/>
            <person name="Degenhardt J."/>
            <person name="Denby A."/>
            <person name="Hubisz M.J."/>
            <person name="Indap A."/>
            <person name="Kosiol C."/>
            <person name="Lahn B.T."/>
            <person name="Lawson H.A."/>
            <person name="Marklein A."/>
            <person name="Nielsen R."/>
            <person name="Vallender E.J."/>
            <person name="Clark A.G."/>
            <person name="Ferguson B."/>
            <person name="Hernandez R.D."/>
            <person name="Hirani K."/>
            <person name="Kehrer-Sawatzki H."/>
            <person name="Kolb J."/>
            <person name="Patil S."/>
            <person name="Pu L.-L."/>
            <person name="Ren Y."/>
            <person name="Smith D.G."/>
            <person name="Wheeler D.A."/>
            <person name="Schenck I."/>
            <person name="Ball E.V."/>
            <person name="Chen R."/>
            <person name="Cooper D.N."/>
            <person name="Giardine B."/>
            <person name="Hsu F."/>
            <person name="Kent W.J."/>
            <person name="Lesk A."/>
            <person name="Nelson D.L."/>
            <person name="O'brien W.E."/>
            <person name="Pruefer K."/>
            <person name="Stenson P.D."/>
            <person name="Wallace J.C."/>
            <person name="Ke H."/>
            <person name="Liu X.-M."/>
            <person name="Wang P."/>
            <person name="Xiang A.P."/>
            <person name="Yang F."/>
            <person name="Barber G.P."/>
            <person name="Haussler D."/>
            <person name="Karolchik D."/>
            <person name="Kern A.D."/>
            <person name="Kuhn R.M."/>
            <person name="Smith K.E."/>
            <person name="Zwieg A.S."/>
        </authorList>
    </citation>
    <scope>NUCLEOTIDE SEQUENCE [LARGE SCALE GENOMIC DNA]</scope>
    <source>
        <strain evidence="3">17573</strain>
    </source>
</reference>
<evidence type="ECO:0000313" key="2">
    <source>
        <dbReference type="Ensembl" id="ENSMMUP00000070887.1"/>
    </source>
</evidence>
<dbReference type="PANTHER" id="PTHR46254:SF3">
    <property type="entry name" value="SECRETED PROTEIN"/>
    <property type="match status" value="1"/>
</dbReference>
<organism evidence="2 3">
    <name type="scientific">Macaca mulatta</name>
    <name type="common">Rhesus macaque</name>
    <dbReference type="NCBI Taxonomy" id="9544"/>
    <lineage>
        <taxon>Eukaryota</taxon>
        <taxon>Metazoa</taxon>
        <taxon>Chordata</taxon>
        <taxon>Craniata</taxon>
        <taxon>Vertebrata</taxon>
        <taxon>Euteleostomi</taxon>
        <taxon>Mammalia</taxon>
        <taxon>Eutheria</taxon>
        <taxon>Euarchontoglires</taxon>
        <taxon>Primates</taxon>
        <taxon>Haplorrhini</taxon>
        <taxon>Catarrhini</taxon>
        <taxon>Cercopithecidae</taxon>
        <taxon>Cercopithecinae</taxon>
        <taxon>Macaca</taxon>
    </lineage>
</organism>
<dbReference type="Proteomes" id="UP000006718">
    <property type="component" value="Chromosome 1"/>
</dbReference>
<reference evidence="2" key="2">
    <citation type="submission" date="2019-01" db="EMBL/GenBank/DDBJ databases">
        <authorList>
            <person name="Graves T."/>
            <person name="Eichler E.E."/>
            <person name="Wilson R.K."/>
        </authorList>
    </citation>
    <scope>NUCLEOTIDE SEQUENCE [LARGE SCALE GENOMIC DNA]</scope>
    <source>
        <strain evidence="2">17573</strain>
    </source>
</reference>
<dbReference type="GeneTree" id="ENSGT00940000161627"/>
<evidence type="ECO:0000313" key="3">
    <source>
        <dbReference type="Proteomes" id="UP000006718"/>
    </source>
</evidence>
<sequence>MASCSVAHSGVQWHDLDSPQPSPPGLKRFFCLSLPSSWDYRHVPPRLANLCVFLVETEFHHVGQPGLELLTSGDPLALTSQSAGITDMNHRAQPSLSLSACSSCS</sequence>
<protein>
    <submittedName>
        <fullName evidence="2">Uncharacterized protein</fullName>
    </submittedName>
</protein>
<accession>A0A5F8A1T4</accession>
<reference evidence="2" key="3">
    <citation type="submission" date="2025-08" db="UniProtKB">
        <authorList>
            <consortium name="Ensembl"/>
        </authorList>
    </citation>
    <scope>IDENTIFICATION</scope>
    <source>
        <strain evidence="2">17573</strain>
    </source>
</reference>
<reference evidence="2" key="4">
    <citation type="submission" date="2025-09" db="UniProtKB">
        <authorList>
            <consortium name="Ensembl"/>
        </authorList>
    </citation>
    <scope>IDENTIFICATION</scope>
    <source>
        <strain evidence="2">17573</strain>
    </source>
</reference>
<keyword evidence="3" id="KW-1185">Reference proteome</keyword>
<dbReference type="PRINTS" id="PR02045">
    <property type="entry name" value="F138DOMAIN"/>
</dbReference>
<dbReference type="Ensembl" id="ENSMMUT00000088859.1">
    <property type="protein sequence ID" value="ENSMMUP00000070887.1"/>
    <property type="gene ID" value="ENSMMUG00000057296.1"/>
</dbReference>
<dbReference type="PANTHER" id="PTHR46254">
    <property type="entry name" value="PROTEIN GVQW1-RELATED"/>
    <property type="match status" value="1"/>
</dbReference>
<evidence type="ECO:0000256" key="1">
    <source>
        <dbReference type="SAM" id="MobiDB-lite"/>
    </source>
</evidence>
<feature type="region of interest" description="Disordered" evidence="1">
    <location>
        <begin position="1"/>
        <end position="24"/>
    </location>
</feature>
<proteinExistence type="predicted"/>
<dbReference type="AlphaFoldDB" id="A0A5F8A1T4"/>
<name>A0A5F8A1T4_MACMU</name>
<dbReference type="VEuPathDB" id="HostDB:ENSMMUG00000057296"/>
<dbReference type="InParanoid" id="A0A5F8A1T4"/>